<reference evidence="3" key="2">
    <citation type="journal article" date="2021" name="Sci. Data">
        <title>Chromosome-scale genome sequencing, assembly and annotation of six genomes from subfamily Leishmaniinae.</title>
        <authorList>
            <person name="Almutairi H."/>
            <person name="Urbaniak M.D."/>
            <person name="Bates M.D."/>
            <person name="Jariyapan N."/>
            <person name="Kwakye-Nuako G."/>
            <person name="Thomaz Soccol V."/>
            <person name="Al-Salem W.S."/>
            <person name="Dillon R.J."/>
            <person name="Bates P.A."/>
            <person name="Gatherer D."/>
        </authorList>
    </citation>
    <scope>NUCLEOTIDE SEQUENCE [LARGE SCALE GENOMIC DNA]</scope>
</reference>
<dbReference type="AlphaFoldDB" id="A0A836GHP0"/>
<name>A0A836GHP0_9TRYP</name>
<reference evidence="3" key="1">
    <citation type="journal article" date="2021" name="Microbiol. Resour. Announc.">
        <title>LGAAP: Leishmaniinae Genome Assembly and Annotation Pipeline.</title>
        <authorList>
            <person name="Almutairi H."/>
            <person name="Urbaniak M.D."/>
            <person name="Bates M.D."/>
            <person name="Jariyapan N."/>
            <person name="Kwakye-Nuako G."/>
            <person name="Thomaz-Soccol V."/>
            <person name="Al-Salem W.S."/>
            <person name="Dillon R.J."/>
            <person name="Bates P.A."/>
            <person name="Gatherer D."/>
        </authorList>
    </citation>
    <scope>NUCLEOTIDE SEQUENCE [LARGE SCALE GENOMIC DNA]</scope>
</reference>
<dbReference type="InterPro" id="IPR000608">
    <property type="entry name" value="UBC"/>
</dbReference>
<protein>
    <recommendedName>
        <fullName evidence="1">UBC core domain-containing protein</fullName>
    </recommendedName>
</protein>
<comment type="caution">
    <text evidence="2">The sequence shown here is derived from an EMBL/GenBank/DDBJ whole genome shotgun (WGS) entry which is preliminary data.</text>
</comment>
<dbReference type="KEGG" id="loi:92356923"/>
<evidence type="ECO:0000259" key="1">
    <source>
        <dbReference type="PROSITE" id="PS50127"/>
    </source>
</evidence>
<gene>
    <name evidence="2" type="ORF">LSCM4_00922</name>
</gene>
<dbReference type="Gene3D" id="3.10.110.10">
    <property type="entry name" value="Ubiquitin Conjugating Enzyme"/>
    <property type="match status" value="1"/>
</dbReference>
<sequence length="170" mass="19082">MSVRALRRANMDFARLKELTDSGSPTIKAVNMADEHGATAHGDAFHWRVRVMPPAESIYHGTTYDILFTLSQYDYPFKPPVVRVLTRIFNPMVSEDGAVCEGLLQNDDWKPTTPITEVVAHVVNAIFLEYKTYAVLNETAACIMATATLEEFKKHVQSTRAGDTRTWNCS</sequence>
<dbReference type="InterPro" id="IPR016135">
    <property type="entry name" value="UBQ-conjugating_enzyme/RWD"/>
</dbReference>
<feature type="domain" description="UBC core" evidence="1">
    <location>
        <begin position="4"/>
        <end position="165"/>
    </location>
</feature>
<dbReference type="Pfam" id="PF00179">
    <property type="entry name" value="UQ_con"/>
    <property type="match status" value="1"/>
</dbReference>
<dbReference type="EMBL" id="JAFHLR010000034">
    <property type="protein sequence ID" value="KAG5467837.1"/>
    <property type="molecule type" value="Genomic_DNA"/>
</dbReference>
<organism evidence="2 3">
    <name type="scientific">Leishmania orientalis</name>
    <dbReference type="NCBI Taxonomy" id="2249476"/>
    <lineage>
        <taxon>Eukaryota</taxon>
        <taxon>Discoba</taxon>
        <taxon>Euglenozoa</taxon>
        <taxon>Kinetoplastea</taxon>
        <taxon>Metakinetoplastina</taxon>
        <taxon>Trypanosomatida</taxon>
        <taxon>Trypanosomatidae</taxon>
        <taxon>Leishmaniinae</taxon>
        <taxon>Leishmania</taxon>
    </lineage>
</organism>
<dbReference type="Proteomes" id="UP000674143">
    <property type="component" value="Unassembled WGS sequence"/>
</dbReference>
<dbReference type="SUPFAM" id="SSF54495">
    <property type="entry name" value="UBC-like"/>
    <property type="match status" value="1"/>
</dbReference>
<evidence type="ECO:0000313" key="3">
    <source>
        <dbReference type="Proteomes" id="UP000674143"/>
    </source>
</evidence>
<dbReference type="CDD" id="cd23828">
    <property type="entry name" value="UBCc_TcUBE-like"/>
    <property type="match status" value="1"/>
</dbReference>
<dbReference type="GeneID" id="92356923"/>
<dbReference type="SMART" id="SM00212">
    <property type="entry name" value="UBCc"/>
    <property type="match status" value="1"/>
</dbReference>
<dbReference type="PANTHER" id="PTHR24068">
    <property type="entry name" value="UBIQUITIN-CONJUGATING ENZYME E2"/>
    <property type="match status" value="1"/>
</dbReference>
<keyword evidence="3" id="KW-1185">Reference proteome</keyword>
<proteinExistence type="predicted"/>
<accession>A0A836GHP0</accession>
<evidence type="ECO:0000313" key="2">
    <source>
        <dbReference type="EMBL" id="KAG5467837.1"/>
    </source>
</evidence>
<dbReference type="SMR" id="A0A836GHP0"/>
<dbReference type="RefSeq" id="XP_067059639.1">
    <property type="nucleotide sequence ID" value="XM_067202989.1"/>
</dbReference>
<dbReference type="PROSITE" id="PS50127">
    <property type="entry name" value="UBC_2"/>
    <property type="match status" value="1"/>
</dbReference>